<protein>
    <recommendedName>
        <fullName evidence="2">Heterokaryon incompatibility domain-containing protein</fullName>
    </recommendedName>
</protein>
<dbReference type="InterPro" id="IPR010730">
    <property type="entry name" value="HET"/>
</dbReference>
<feature type="domain" description="Heterokaryon incompatibility" evidence="2">
    <location>
        <begin position="192"/>
        <end position="344"/>
    </location>
</feature>
<dbReference type="Pfam" id="PF06985">
    <property type="entry name" value="HET"/>
    <property type="match status" value="1"/>
</dbReference>
<evidence type="ECO:0000313" key="4">
    <source>
        <dbReference type="Proteomes" id="UP001166286"/>
    </source>
</evidence>
<evidence type="ECO:0000256" key="1">
    <source>
        <dbReference type="SAM" id="MobiDB-lite"/>
    </source>
</evidence>
<dbReference type="Proteomes" id="UP001166286">
    <property type="component" value="Unassembled WGS sequence"/>
</dbReference>
<feature type="compositionally biased region" description="Polar residues" evidence="1">
    <location>
        <begin position="400"/>
        <end position="410"/>
    </location>
</feature>
<evidence type="ECO:0000259" key="2">
    <source>
        <dbReference type="Pfam" id="PF06985"/>
    </source>
</evidence>
<gene>
    <name evidence="3" type="ORF">JMJ35_001669</name>
</gene>
<comment type="caution">
    <text evidence="3">The sequence shown here is derived from an EMBL/GenBank/DDBJ whole genome shotgun (WGS) entry which is preliminary data.</text>
</comment>
<reference evidence="3" key="1">
    <citation type="submission" date="2023-03" db="EMBL/GenBank/DDBJ databases">
        <title>Complete genome of Cladonia borealis.</title>
        <authorList>
            <person name="Park H."/>
        </authorList>
    </citation>
    <scope>NUCLEOTIDE SEQUENCE</scope>
    <source>
        <strain evidence="3">ANT050790</strain>
    </source>
</reference>
<dbReference type="PANTHER" id="PTHR33112">
    <property type="entry name" value="DOMAIN PROTEIN, PUTATIVE-RELATED"/>
    <property type="match status" value="1"/>
</dbReference>
<sequence>MHIAVCPACQQGLTEAEKSKGYINLPAFHQSMTHWPKLSYLQQTAAFGCPLCTILLRCVMRTADIQTPAEELNLDLMRIRRMIGLNFDIMDAGLGSTTSYYSPSPELQIVPTEGRKPTYICSTDCSRTDSEGCQRLVKTWVDQCITSHKPCMPSFNSTSPMPGRLLDLLPGDKVGGYFAVVEGVLGGEDCRYACLSHCWGGEQPLKLTKDTAEELMNGLPVEILPPTFRDAVTVCGWLEIQYLWIDSLCILQDSEDDWKVQAFQMRSIFKNAYLTIAATHGSTCQSGLFNERNPVASVIPLGHVTSLDSAVEDQMRSVTVVDTLLWETAIENSPLNRRAWVMQERFLSPRILHFGSEQLFWECTSNQACETFPASYPSHISNNRHKLPFKHRTLTRDTSSDATRQNSQEIVNEDDDEDEEIVSHRRLLSQWIELYEDYTRRQITYDSDRIPAFAGIAEEYQSLICKPYDAGIWHMEIERQLLWRTKSPSITSRIVPSSAPSWSWLSIKGDIVGPDLIPKHLLVSKVHTMEATLEDPKLPFGKITSGYIESNAFIAPFPDNVVPPRTTPGEDDIQHQSEPNDFRISLDTNLTASDLQRCSIFPLVLQVSAYSRPRLTGLLITPLIEGSNYATEQKFSRIGMFEAEDQRVCESLKHQRCNGHGCVFEEFKPDDESLVMSTAIDYREQYHKIRENAKRDRPKTRVIEEDLAKSFINEYLTRQLITIL</sequence>
<evidence type="ECO:0000313" key="3">
    <source>
        <dbReference type="EMBL" id="KAK0515635.1"/>
    </source>
</evidence>
<dbReference type="EMBL" id="JAFEKC020000003">
    <property type="protein sequence ID" value="KAK0515635.1"/>
    <property type="molecule type" value="Genomic_DNA"/>
</dbReference>
<proteinExistence type="predicted"/>
<organism evidence="3 4">
    <name type="scientific">Cladonia borealis</name>
    <dbReference type="NCBI Taxonomy" id="184061"/>
    <lineage>
        <taxon>Eukaryota</taxon>
        <taxon>Fungi</taxon>
        <taxon>Dikarya</taxon>
        <taxon>Ascomycota</taxon>
        <taxon>Pezizomycotina</taxon>
        <taxon>Lecanoromycetes</taxon>
        <taxon>OSLEUM clade</taxon>
        <taxon>Lecanoromycetidae</taxon>
        <taxon>Lecanorales</taxon>
        <taxon>Lecanorineae</taxon>
        <taxon>Cladoniaceae</taxon>
        <taxon>Cladonia</taxon>
    </lineage>
</organism>
<feature type="region of interest" description="Disordered" evidence="1">
    <location>
        <begin position="394"/>
        <end position="416"/>
    </location>
</feature>
<accession>A0AA39R6A7</accession>
<name>A0AA39R6A7_9LECA</name>
<dbReference type="PANTHER" id="PTHR33112:SF16">
    <property type="entry name" value="HETEROKARYON INCOMPATIBILITY DOMAIN-CONTAINING PROTEIN"/>
    <property type="match status" value="1"/>
</dbReference>
<keyword evidence="4" id="KW-1185">Reference proteome</keyword>
<dbReference type="AlphaFoldDB" id="A0AA39R6A7"/>